<dbReference type="SMART" id="SM00513">
    <property type="entry name" value="SAP"/>
    <property type="match status" value="1"/>
</dbReference>
<proteinExistence type="inferred from homology"/>
<dbReference type="InterPro" id="IPR033575">
    <property type="entry name" value="DDA1-like"/>
</dbReference>
<dbReference type="Gramene" id="Mp3g23880.1">
    <property type="protein sequence ID" value="Mp3g23880.1.cds"/>
    <property type="gene ID" value="Mp3g23880"/>
</dbReference>
<evidence type="ECO:0000313" key="5">
    <source>
        <dbReference type="Proteomes" id="UP000244005"/>
    </source>
</evidence>
<organism evidence="4 5">
    <name type="scientific">Marchantia polymorpha</name>
    <name type="common">Common liverwort</name>
    <name type="synonym">Marchantia aquatica</name>
    <dbReference type="NCBI Taxonomy" id="3197"/>
    <lineage>
        <taxon>Eukaryota</taxon>
        <taxon>Viridiplantae</taxon>
        <taxon>Streptophyta</taxon>
        <taxon>Embryophyta</taxon>
        <taxon>Marchantiophyta</taxon>
        <taxon>Marchantiopsida</taxon>
        <taxon>Marchantiidae</taxon>
        <taxon>Marchantiales</taxon>
        <taxon>Marchantiaceae</taxon>
        <taxon>Marchantia</taxon>
    </lineage>
</organism>
<dbReference type="Proteomes" id="UP000244005">
    <property type="component" value="Unassembled WGS sequence"/>
</dbReference>
<evidence type="ECO:0000313" key="4">
    <source>
        <dbReference type="EMBL" id="PTQ30688.1"/>
    </source>
</evidence>
<feature type="region of interest" description="Disordered" evidence="2">
    <location>
        <begin position="64"/>
        <end position="123"/>
    </location>
</feature>
<name>A0A2R6WA02_MARPO</name>
<dbReference type="OrthoDB" id="445357at2759"/>
<dbReference type="PANTHER" id="PTHR31879:SF2">
    <property type="entry name" value="DET1- AND DDB1-ASSOCIATED PROTEIN 1"/>
    <property type="match status" value="1"/>
</dbReference>
<dbReference type="InterPro" id="IPR018276">
    <property type="entry name" value="DDA1_dom"/>
</dbReference>
<sequence>MEGASQYLQELPSRGFFSSSQQPASQGGLRVYICDHETAPPEEQLIKTDSTNILIRYLTLKKTKVEQSGKDNKRKSPSEDGKGKRHAERSCDEKIMIKRVNVSGGSGGSRREGGTSRYSDKELQNLTVPRIKALLKERGQPLRGNKEELIVRLKRIL</sequence>
<reference evidence="5" key="1">
    <citation type="journal article" date="2017" name="Cell">
        <title>Insights into land plant evolution garnered from the Marchantia polymorpha genome.</title>
        <authorList>
            <person name="Bowman J.L."/>
            <person name="Kohchi T."/>
            <person name="Yamato K.T."/>
            <person name="Jenkins J."/>
            <person name="Shu S."/>
            <person name="Ishizaki K."/>
            <person name="Yamaoka S."/>
            <person name="Nishihama R."/>
            <person name="Nakamura Y."/>
            <person name="Berger F."/>
            <person name="Adam C."/>
            <person name="Aki S.S."/>
            <person name="Althoff F."/>
            <person name="Araki T."/>
            <person name="Arteaga-Vazquez M.A."/>
            <person name="Balasubrmanian S."/>
            <person name="Barry K."/>
            <person name="Bauer D."/>
            <person name="Boehm C.R."/>
            <person name="Briginshaw L."/>
            <person name="Caballero-Perez J."/>
            <person name="Catarino B."/>
            <person name="Chen F."/>
            <person name="Chiyoda S."/>
            <person name="Chovatia M."/>
            <person name="Davies K.M."/>
            <person name="Delmans M."/>
            <person name="Demura T."/>
            <person name="Dierschke T."/>
            <person name="Dolan L."/>
            <person name="Dorantes-Acosta A.E."/>
            <person name="Eklund D.M."/>
            <person name="Florent S.N."/>
            <person name="Flores-Sandoval E."/>
            <person name="Fujiyama A."/>
            <person name="Fukuzawa H."/>
            <person name="Galik B."/>
            <person name="Grimanelli D."/>
            <person name="Grimwood J."/>
            <person name="Grossniklaus U."/>
            <person name="Hamada T."/>
            <person name="Haseloff J."/>
            <person name="Hetherington A.J."/>
            <person name="Higo A."/>
            <person name="Hirakawa Y."/>
            <person name="Hundley H.N."/>
            <person name="Ikeda Y."/>
            <person name="Inoue K."/>
            <person name="Inoue S.I."/>
            <person name="Ishida S."/>
            <person name="Jia Q."/>
            <person name="Kakita M."/>
            <person name="Kanazawa T."/>
            <person name="Kawai Y."/>
            <person name="Kawashima T."/>
            <person name="Kennedy M."/>
            <person name="Kinose K."/>
            <person name="Kinoshita T."/>
            <person name="Kohara Y."/>
            <person name="Koide E."/>
            <person name="Komatsu K."/>
            <person name="Kopischke S."/>
            <person name="Kubo M."/>
            <person name="Kyozuka J."/>
            <person name="Lagercrantz U."/>
            <person name="Lin S.S."/>
            <person name="Lindquist E."/>
            <person name="Lipzen A.M."/>
            <person name="Lu C.W."/>
            <person name="De Luna E."/>
            <person name="Martienssen R.A."/>
            <person name="Minamino N."/>
            <person name="Mizutani M."/>
            <person name="Mizutani M."/>
            <person name="Mochizuki N."/>
            <person name="Monte I."/>
            <person name="Mosher R."/>
            <person name="Nagasaki H."/>
            <person name="Nakagami H."/>
            <person name="Naramoto S."/>
            <person name="Nishitani K."/>
            <person name="Ohtani M."/>
            <person name="Okamoto T."/>
            <person name="Okumura M."/>
            <person name="Phillips J."/>
            <person name="Pollak B."/>
            <person name="Reinders A."/>
            <person name="Rovekamp M."/>
            <person name="Sano R."/>
            <person name="Sawa S."/>
            <person name="Schmid M.W."/>
            <person name="Shirakawa M."/>
            <person name="Solano R."/>
            <person name="Spunde A."/>
            <person name="Suetsugu N."/>
            <person name="Sugano S."/>
            <person name="Sugiyama A."/>
            <person name="Sun R."/>
            <person name="Suzuki Y."/>
            <person name="Takenaka M."/>
            <person name="Takezawa D."/>
            <person name="Tomogane H."/>
            <person name="Tsuzuki M."/>
            <person name="Ueda T."/>
            <person name="Umeda M."/>
            <person name="Ward J.M."/>
            <person name="Watanabe Y."/>
            <person name="Yazaki K."/>
            <person name="Yokoyama R."/>
            <person name="Yoshitake Y."/>
            <person name="Yotsui I."/>
            <person name="Zachgo S."/>
            <person name="Schmutz J."/>
        </authorList>
    </citation>
    <scope>NUCLEOTIDE SEQUENCE [LARGE SCALE GENOMIC DNA]</scope>
    <source>
        <strain evidence="5">Tak-1</strain>
    </source>
</reference>
<dbReference type="InterPro" id="IPR036361">
    <property type="entry name" value="SAP_dom_sf"/>
</dbReference>
<dbReference type="Gene3D" id="1.10.720.30">
    <property type="entry name" value="SAP domain"/>
    <property type="match status" value="1"/>
</dbReference>
<evidence type="ECO:0000256" key="1">
    <source>
        <dbReference type="ARBA" id="ARBA00008042"/>
    </source>
</evidence>
<dbReference type="Pfam" id="PF02037">
    <property type="entry name" value="SAP"/>
    <property type="match status" value="1"/>
</dbReference>
<dbReference type="GO" id="GO:0080008">
    <property type="term" value="C:Cul4-RING E3 ubiquitin ligase complex"/>
    <property type="evidence" value="ECO:0000318"/>
    <property type="project" value="GO_Central"/>
</dbReference>
<protein>
    <recommendedName>
        <fullName evidence="3">SAP domain-containing protein</fullName>
    </recommendedName>
</protein>
<dbReference type="PANTHER" id="PTHR31879">
    <property type="entry name" value="DET1- AND DDB1-ASSOCIATED PROTEIN 1"/>
    <property type="match status" value="1"/>
</dbReference>
<dbReference type="PROSITE" id="PS50800">
    <property type="entry name" value="SAP"/>
    <property type="match status" value="1"/>
</dbReference>
<dbReference type="OMA" id="PEDQHIQ"/>
<dbReference type="InterPro" id="IPR003034">
    <property type="entry name" value="SAP_dom"/>
</dbReference>
<dbReference type="Pfam" id="PF10172">
    <property type="entry name" value="DDA1"/>
    <property type="match status" value="1"/>
</dbReference>
<dbReference type="GO" id="GO:0032436">
    <property type="term" value="P:positive regulation of proteasomal ubiquitin-dependent protein catabolic process"/>
    <property type="evidence" value="ECO:0000318"/>
    <property type="project" value="GO_Central"/>
</dbReference>
<feature type="compositionally biased region" description="Basic and acidic residues" evidence="2">
    <location>
        <begin position="109"/>
        <end position="123"/>
    </location>
</feature>
<evidence type="ECO:0000259" key="3">
    <source>
        <dbReference type="PROSITE" id="PS50800"/>
    </source>
</evidence>
<evidence type="ECO:0000256" key="2">
    <source>
        <dbReference type="SAM" id="MobiDB-lite"/>
    </source>
</evidence>
<comment type="similarity">
    <text evidence="1">Belongs to the DDA1 family.</text>
</comment>
<gene>
    <name evidence="4" type="ORF">MARPO_0121s0035</name>
</gene>
<feature type="compositionally biased region" description="Basic and acidic residues" evidence="2">
    <location>
        <begin position="64"/>
        <end position="96"/>
    </location>
</feature>
<dbReference type="EMBL" id="KZ772793">
    <property type="protein sequence ID" value="PTQ30688.1"/>
    <property type="molecule type" value="Genomic_DNA"/>
</dbReference>
<dbReference type="SUPFAM" id="SSF68906">
    <property type="entry name" value="SAP domain"/>
    <property type="match status" value="1"/>
</dbReference>
<feature type="domain" description="SAP" evidence="3">
    <location>
        <begin position="123"/>
        <end position="157"/>
    </location>
</feature>
<accession>A0A2R6WA02</accession>
<dbReference type="AlphaFoldDB" id="A0A2R6WA02"/>
<keyword evidence="5" id="KW-1185">Reference proteome</keyword>